<dbReference type="OrthoDB" id="2963168at2759"/>
<gene>
    <name evidence="1" type="ORF">M378DRAFT_93190</name>
</gene>
<feature type="non-terminal residue" evidence="1">
    <location>
        <position position="1"/>
    </location>
</feature>
<dbReference type="HOGENOM" id="CLU_2819353_0_0_1"/>
<name>A0A0C2WDG7_AMAMK</name>
<dbReference type="STRING" id="946122.A0A0C2WDG7"/>
<reference evidence="1 2" key="1">
    <citation type="submission" date="2014-04" db="EMBL/GenBank/DDBJ databases">
        <title>Evolutionary Origins and Diversification of the Mycorrhizal Mutualists.</title>
        <authorList>
            <consortium name="DOE Joint Genome Institute"/>
            <consortium name="Mycorrhizal Genomics Consortium"/>
            <person name="Kohler A."/>
            <person name="Kuo A."/>
            <person name="Nagy L.G."/>
            <person name="Floudas D."/>
            <person name="Copeland A."/>
            <person name="Barry K.W."/>
            <person name="Cichocki N."/>
            <person name="Veneault-Fourrey C."/>
            <person name="LaButti K."/>
            <person name="Lindquist E.A."/>
            <person name="Lipzen A."/>
            <person name="Lundell T."/>
            <person name="Morin E."/>
            <person name="Murat C."/>
            <person name="Riley R."/>
            <person name="Ohm R."/>
            <person name="Sun H."/>
            <person name="Tunlid A."/>
            <person name="Henrissat B."/>
            <person name="Grigoriev I.V."/>
            <person name="Hibbett D.S."/>
            <person name="Martin F."/>
        </authorList>
    </citation>
    <scope>NUCLEOTIDE SEQUENCE [LARGE SCALE GENOMIC DNA]</scope>
    <source>
        <strain evidence="1 2">Koide BX008</strain>
    </source>
</reference>
<dbReference type="InParanoid" id="A0A0C2WDG7"/>
<protein>
    <submittedName>
        <fullName evidence="1">Uncharacterized protein</fullName>
    </submittedName>
</protein>
<accession>A0A0C2WDG7</accession>
<proteinExistence type="predicted"/>
<dbReference type="AlphaFoldDB" id="A0A0C2WDG7"/>
<evidence type="ECO:0000313" key="2">
    <source>
        <dbReference type="Proteomes" id="UP000054549"/>
    </source>
</evidence>
<sequence>GGTIDLSAYSQTEKGRYKEIASPDCLLQGSVFVTCRARDYFKEKFKDSKYGTDDDVEAMARAFDMLK</sequence>
<dbReference type="Proteomes" id="UP000054549">
    <property type="component" value="Unassembled WGS sequence"/>
</dbReference>
<dbReference type="EMBL" id="KN818968">
    <property type="protein sequence ID" value="KIL54068.1"/>
    <property type="molecule type" value="Genomic_DNA"/>
</dbReference>
<organism evidence="1 2">
    <name type="scientific">Amanita muscaria (strain Koide BX008)</name>
    <dbReference type="NCBI Taxonomy" id="946122"/>
    <lineage>
        <taxon>Eukaryota</taxon>
        <taxon>Fungi</taxon>
        <taxon>Dikarya</taxon>
        <taxon>Basidiomycota</taxon>
        <taxon>Agaricomycotina</taxon>
        <taxon>Agaricomycetes</taxon>
        <taxon>Agaricomycetidae</taxon>
        <taxon>Agaricales</taxon>
        <taxon>Pluteineae</taxon>
        <taxon>Amanitaceae</taxon>
        <taxon>Amanita</taxon>
    </lineage>
</organism>
<evidence type="ECO:0000313" key="1">
    <source>
        <dbReference type="EMBL" id="KIL54068.1"/>
    </source>
</evidence>
<keyword evidence="2" id="KW-1185">Reference proteome</keyword>